<sequence>MQSISLNSAFETRPLAQACEVLYQHLARACPVGLFTLSEVDDERQLATRVYSSNEIVYPLSGTKSYPQNAWTDKVIRDKQIFVANSLAAIKDVFFDYETIAALGLGAVINLPVIINKQLIGSANILAAEGQYGPAQINTLQQFYPWFTSALLQYSLDKGI</sequence>
<reference evidence="2" key="1">
    <citation type="journal article" date="2020" name="Int. J. Syst. Evol. Microbiol.">
        <title>Alteromonas alba sp. nov., a marine bacterium isolated from the seawater of the West Pacific Ocean.</title>
        <authorList>
            <person name="Sun C."/>
            <person name="Wu Y.-H."/>
            <person name="Xamxidin M."/>
            <person name="Cheng H."/>
            <person name="Xu X.-W."/>
        </authorList>
    </citation>
    <scope>NUCLEOTIDE SEQUENCE [LARGE SCALE GENOMIC DNA]</scope>
    <source>
        <strain evidence="2">190</strain>
    </source>
</reference>
<dbReference type="Gene3D" id="3.30.450.40">
    <property type="match status" value="1"/>
</dbReference>
<dbReference type="Proteomes" id="UP000238949">
    <property type="component" value="Unassembled WGS sequence"/>
</dbReference>
<dbReference type="RefSeq" id="WP_105936379.1">
    <property type="nucleotide sequence ID" value="NZ_PVNP01000203.1"/>
</dbReference>
<accession>A0A2S9V5C4</accession>
<protein>
    <submittedName>
        <fullName evidence="1">GAF domain-containing protein</fullName>
    </submittedName>
</protein>
<name>A0A2S9V5C4_9ALTE</name>
<dbReference type="InterPro" id="IPR029016">
    <property type="entry name" value="GAF-like_dom_sf"/>
</dbReference>
<dbReference type="OrthoDB" id="7066078at2"/>
<organism evidence="1 2">
    <name type="scientific">Alteromonas alba</name>
    <dbReference type="NCBI Taxonomy" id="2079529"/>
    <lineage>
        <taxon>Bacteria</taxon>
        <taxon>Pseudomonadati</taxon>
        <taxon>Pseudomonadota</taxon>
        <taxon>Gammaproteobacteria</taxon>
        <taxon>Alteromonadales</taxon>
        <taxon>Alteromonadaceae</taxon>
        <taxon>Alteromonas/Salinimonas group</taxon>
        <taxon>Alteromonas</taxon>
    </lineage>
</organism>
<comment type="caution">
    <text evidence="1">The sequence shown here is derived from an EMBL/GenBank/DDBJ whole genome shotgun (WGS) entry which is preliminary data.</text>
</comment>
<dbReference type="EMBL" id="PVNP01000203">
    <property type="protein sequence ID" value="PRO71641.1"/>
    <property type="molecule type" value="Genomic_DNA"/>
</dbReference>
<dbReference type="AlphaFoldDB" id="A0A2S9V5C4"/>
<evidence type="ECO:0000313" key="2">
    <source>
        <dbReference type="Proteomes" id="UP000238949"/>
    </source>
</evidence>
<gene>
    <name evidence="1" type="ORF">C6Y40_21165</name>
</gene>
<evidence type="ECO:0000313" key="1">
    <source>
        <dbReference type="EMBL" id="PRO71641.1"/>
    </source>
</evidence>
<keyword evidence="2" id="KW-1185">Reference proteome</keyword>
<dbReference type="SUPFAM" id="SSF55781">
    <property type="entry name" value="GAF domain-like"/>
    <property type="match status" value="1"/>
</dbReference>
<proteinExistence type="predicted"/>